<sequence length="277" mass="31642">MARRRVKSNFTKKLVLLILALLTITLTFYACSLKEDDQEEVQEDVEVVNEDEQQQETPEPEVVEEEEEVVETEEEEIEEEPYFLETVEVDSNGYPLVDNGLPEEPTVIDGVLIASKVFPLPKTYNPGESKEARAAFERMAADAKKEGIPLHAFSTFRSYDYQVGLYDRYVKRDGQAAADTYSARPGYSEHQTGLAFDIGAVGEEGHYARNSFATTKAGIWVRDNAHRYGFIMRYPEGKEHITGYMYESWHFRYVGETIASDIYKRGITLEQYLGLIE</sequence>
<dbReference type="RefSeq" id="WP_381012698.1">
    <property type="nucleotide sequence ID" value="NZ_JBHTJF010000034.1"/>
</dbReference>
<comment type="caution">
    <text evidence="3">The sequence shown here is derived from an EMBL/GenBank/DDBJ whole genome shotgun (WGS) entry which is preliminary data.</text>
</comment>
<dbReference type="CDD" id="cd14852">
    <property type="entry name" value="LD-carboxypeptidase"/>
    <property type="match status" value="1"/>
</dbReference>
<dbReference type="EMBL" id="JBHTJF010000034">
    <property type="protein sequence ID" value="MFD0943975.1"/>
    <property type="molecule type" value="Genomic_DNA"/>
</dbReference>
<accession>A0ABW3GZT3</accession>
<dbReference type="InterPro" id="IPR009045">
    <property type="entry name" value="Zn_M74/Hedgehog-like"/>
</dbReference>
<keyword evidence="4" id="KW-1185">Reference proteome</keyword>
<dbReference type="Gene3D" id="3.30.1380.10">
    <property type="match status" value="1"/>
</dbReference>
<dbReference type="PANTHER" id="PTHR34385">
    <property type="entry name" value="D-ALANYL-D-ALANINE CARBOXYPEPTIDASE"/>
    <property type="match status" value="1"/>
</dbReference>
<name>A0ABW3GZT3_9BACL</name>
<evidence type="ECO:0000313" key="4">
    <source>
        <dbReference type="Proteomes" id="UP001596976"/>
    </source>
</evidence>
<organism evidence="3 4">
    <name type="scientific">Savagea faecisuis</name>
    <dbReference type="NCBI Taxonomy" id="1274803"/>
    <lineage>
        <taxon>Bacteria</taxon>
        <taxon>Bacillati</taxon>
        <taxon>Bacillota</taxon>
        <taxon>Bacilli</taxon>
        <taxon>Bacillales</taxon>
        <taxon>Caryophanaceae</taxon>
        <taxon>Savagea</taxon>
    </lineage>
</organism>
<dbReference type="InterPro" id="IPR058193">
    <property type="entry name" value="VanY/YodJ_core_dom"/>
</dbReference>
<feature type="domain" description="D-alanyl-D-alanine carboxypeptidase-like core" evidence="2">
    <location>
        <begin position="129"/>
        <end position="255"/>
    </location>
</feature>
<dbReference type="PANTHER" id="PTHR34385:SF1">
    <property type="entry name" value="PEPTIDOGLYCAN L-ALANYL-D-GLUTAMATE ENDOPEPTIDASE CWLK"/>
    <property type="match status" value="1"/>
</dbReference>
<dbReference type="GO" id="GO:0004180">
    <property type="term" value="F:carboxypeptidase activity"/>
    <property type="evidence" value="ECO:0007669"/>
    <property type="project" value="UniProtKB-KW"/>
</dbReference>
<keyword evidence="3" id="KW-0645">Protease</keyword>
<keyword evidence="3" id="KW-0121">Carboxypeptidase</keyword>
<protein>
    <submittedName>
        <fullName evidence="3">D-alanyl-D-alanine carboxypeptidase family protein</fullName>
    </submittedName>
</protein>
<dbReference type="SUPFAM" id="SSF55166">
    <property type="entry name" value="Hedgehog/DD-peptidase"/>
    <property type="match status" value="1"/>
</dbReference>
<evidence type="ECO:0000313" key="3">
    <source>
        <dbReference type="EMBL" id="MFD0943975.1"/>
    </source>
</evidence>
<feature type="region of interest" description="Disordered" evidence="1">
    <location>
        <begin position="39"/>
        <end position="76"/>
    </location>
</feature>
<evidence type="ECO:0000256" key="1">
    <source>
        <dbReference type="SAM" id="MobiDB-lite"/>
    </source>
</evidence>
<dbReference type="InterPro" id="IPR052179">
    <property type="entry name" value="DD-CPase-like"/>
</dbReference>
<dbReference type="Pfam" id="PF02557">
    <property type="entry name" value="VanY"/>
    <property type="match status" value="1"/>
</dbReference>
<reference evidence="4" key="1">
    <citation type="journal article" date="2019" name="Int. J. Syst. Evol. Microbiol.">
        <title>The Global Catalogue of Microorganisms (GCM) 10K type strain sequencing project: providing services to taxonomists for standard genome sequencing and annotation.</title>
        <authorList>
            <consortium name="The Broad Institute Genomics Platform"/>
            <consortium name="The Broad Institute Genome Sequencing Center for Infectious Disease"/>
            <person name="Wu L."/>
            <person name="Ma J."/>
        </authorList>
    </citation>
    <scope>NUCLEOTIDE SEQUENCE [LARGE SCALE GENOMIC DNA]</scope>
    <source>
        <strain evidence="4">CCUG 63563</strain>
    </source>
</reference>
<dbReference type="InterPro" id="IPR003709">
    <property type="entry name" value="VanY-like_core_dom"/>
</dbReference>
<dbReference type="Proteomes" id="UP001596976">
    <property type="component" value="Unassembled WGS sequence"/>
</dbReference>
<evidence type="ECO:0000259" key="2">
    <source>
        <dbReference type="Pfam" id="PF02557"/>
    </source>
</evidence>
<proteinExistence type="predicted"/>
<dbReference type="PROSITE" id="PS51257">
    <property type="entry name" value="PROKAR_LIPOPROTEIN"/>
    <property type="match status" value="1"/>
</dbReference>
<keyword evidence="3" id="KW-0378">Hydrolase</keyword>
<gene>
    <name evidence="3" type="ORF">ACFQ0V_09495</name>
</gene>